<keyword evidence="1" id="KW-0175">Coiled coil</keyword>
<dbReference type="AlphaFoldDB" id="A0A0V0QR60"/>
<feature type="compositionally biased region" description="Basic and acidic residues" evidence="2">
    <location>
        <begin position="272"/>
        <end position="284"/>
    </location>
</feature>
<dbReference type="CDD" id="cd19757">
    <property type="entry name" value="Bbox1"/>
    <property type="match status" value="1"/>
</dbReference>
<comment type="caution">
    <text evidence="3">The sequence shown here is derived from an EMBL/GenBank/DDBJ whole genome shotgun (WGS) entry which is preliminary data.</text>
</comment>
<evidence type="ECO:0000256" key="2">
    <source>
        <dbReference type="SAM" id="MobiDB-lite"/>
    </source>
</evidence>
<organism evidence="3 4">
    <name type="scientific">Pseudocohnilembus persalinus</name>
    <name type="common">Ciliate</name>
    <dbReference type="NCBI Taxonomy" id="266149"/>
    <lineage>
        <taxon>Eukaryota</taxon>
        <taxon>Sar</taxon>
        <taxon>Alveolata</taxon>
        <taxon>Ciliophora</taxon>
        <taxon>Intramacronucleata</taxon>
        <taxon>Oligohymenophorea</taxon>
        <taxon>Scuticociliatia</taxon>
        <taxon>Philasterida</taxon>
        <taxon>Pseudocohnilembidae</taxon>
        <taxon>Pseudocohnilembus</taxon>
    </lineage>
</organism>
<protein>
    <submittedName>
        <fullName evidence="3">Uncharacterized protein</fullName>
    </submittedName>
</protein>
<evidence type="ECO:0000313" key="4">
    <source>
        <dbReference type="Proteomes" id="UP000054937"/>
    </source>
</evidence>
<sequence length="560" mass="66715">MLKVFIKCSECKKKPATIRCFDCKSVNNYTSKFCYLCDSRIHQYGQKIGHQKEIIPYSEMYKDDHHSQEFTSNSRYEYFGNNTCSQSSDQKQLLNDQSDMQQCQKRMNREIEKKNLIQRINSLNEKLGKQGINENPQYIQSSFKQLEKTTPLKEQLSPINNVFYSPNNQSIYRHIKSPSFISQNGYDIQRTNIIKNSPSKFESDKKNQASMQHNKSAIYIQDRQSLYEKQIQLKEEQLLQARKMKELKNLQQMEQNQQPNSAFFKRQNQQTEKQEETISQKNDDAQSQIQELKNDNKELQWKIKQLNDQHQSELENLNRDYQQQLITQQQNKDSDEYLQKQIRQYQSEISQLNSKCKKLENQIENSKNYANSSIQQQIKSYQETIKYQQEIINQNSQDENSNQRGHEQQEFNELQQSLKEKKQVIQQLEDNLNIQKNNMENKYIALEKILQKKDQIVEELTKNVQIKDMENKKMEELIDNFKALFQQITEEKNILQQENIQQQQKNKKLEQQLSLCKQLLQEQVDNTLKLASNEDSQEDVSNEMEDDNQNEEMSDDQSMQ</sequence>
<feature type="coiled-coil region" evidence="1">
    <location>
        <begin position="411"/>
        <end position="526"/>
    </location>
</feature>
<accession>A0A0V0QR60</accession>
<feature type="region of interest" description="Disordered" evidence="2">
    <location>
        <begin position="527"/>
        <end position="560"/>
    </location>
</feature>
<reference evidence="3 4" key="1">
    <citation type="journal article" date="2015" name="Sci. Rep.">
        <title>Genome of the facultative scuticociliatosis pathogen Pseudocohnilembus persalinus provides insight into its virulence through horizontal gene transfer.</title>
        <authorList>
            <person name="Xiong J."/>
            <person name="Wang G."/>
            <person name="Cheng J."/>
            <person name="Tian M."/>
            <person name="Pan X."/>
            <person name="Warren A."/>
            <person name="Jiang C."/>
            <person name="Yuan D."/>
            <person name="Miao W."/>
        </authorList>
    </citation>
    <scope>NUCLEOTIDE SEQUENCE [LARGE SCALE GENOMIC DNA]</scope>
    <source>
        <strain evidence="3">36N120E</strain>
    </source>
</reference>
<feature type="compositionally biased region" description="Polar residues" evidence="2">
    <location>
        <begin position="253"/>
        <end position="271"/>
    </location>
</feature>
<evidence type="ECO:0000256" key="1">
    <source>
        <dbReference type="SAM" id="Coils"/>
    </source>
</evidence>
<proteinExistence type="predicted"/>
<feature type="compositionally biased region" description="Acidic residues" evidence="2">
    <location>
        <begin position="535"/>
        <end position="560"/>
    </location>
</feature>
<dbReference type="Proteomes" id="UP000054937">
    <property type="component" value="Unassembled WGS sequence"/>
</dbReference>
<dbReference type="EMBL" id="LDAU01000113">
    <property type="protein sequence ID" value="KRX04673.1"/>
    <property type="molecule type" value="Genomic_DNA"/>
</dbReference>
<name>A0A0V0QR60_PSEPJ</name>
<dbReference type="OrthoDB" id="298176at2759"/>
<gene>
    <name evidence="3" type="ORF">PPERSA_09465</name>
</gene>
<dbReference type="InParanoid" id="A0A0V0QR60"/>
<keyword evidence="4" id="KW-1185">Reference proteome</keyword>
<dbReference type="OMA" id="SAKSQDN"/>
<feature type="region of interest" description="Disordered" evidence="2">
    <location>
        <begin position="253"/>
        <end position="285"/>
    </location>
</feature>
<evidence type="ECO:0000313" key="3">
    <source>
        <dbReference type="EMBL" id="KRX04673.1"/>
    </source>
</evidence>